<dbReference type="SUPFAM" id="SSF53067">
    <property type="entry name" value="Actin-like ATPase domain"/>
    <property type="match status" value="1"/>
</dbReference>
<dbReference type="Gene3D" id="3.30.30.30">
    <property type="match status" value="1"/>
</dbReference>
<dbReference type="PANTHER" id="PTHR19375">
    <property type="entry name" value="HEAT SHOCK PROTEIN 70KDA"/>
    <property type="match status" value="1"/>
</dbReference>
<dbReference type="Proteomes" id="UP001337305">
    <property type="component" value="Unassembled WGS sequence"/>
</dbReference>
<comment type="caution">
    <text evidence="4">The sequence shown here is derived from an EMBL/GenBank/DDBJ whole genome shotgun (WGS) entry which is preliminary data.</text>
</comment>
<dbReference type="RefSeq" id="WP_303308162.1">
    <property type="nucleotide sequence ID" value="NZ_JAODOP010000004.1"/>
</dbReference>
<proteinExistence type="predicted"/>
<dbReference type="Gene3D" id="3.90.640.10">
    <property type="entry name" value="Actin, Chain A, domain 4"/>
    <property type="match status" value="1"/>
</dbReference>
<dbReference type="InterPro" id="IPR043129">
    <property type="entry name" value="ATPase_NBD"/>
</dbReference>
<keyword evidence="3" id="KW-1133">Transmembrane helix</keyword>
<name>A0ABU7XZR3_9FLAO</name>
<keyword evidence="2" id="KW-0067">ATP-binding</keyword>
<gene>
    <name evidence="4" type="ORF">N1F79_22370</name>
</gene>
<evidence type="ECO:0000256" key="2">
    <source>
        <dbReference type="ARBA" id="ARBA00022840"/>
    </source>
</evidence>
<dbReference type="EMBL" id="JAODOP010000004">
    <property type="protein sequence ID" value="MEF3835886.1"/>
    <property type="molecule type" value="Genomic_DNA"/>
</dbReference>
<evidence type="ECO:0000256" key="1">
    <source>
        <dbReference type="ARBA" id="ARBA00022741"/>
    </source>
</evidence>
<keyword evidence="1" id="KW-0547">Nucleotide-binding</keyword>
<sequence>MLYNIKPTPKTLLFLLLFSIYGFSQTDYNPKSYRKHFLIFYDISYPHYSKEEKILAVKSSFIKFFENKVIRKEGAQKFFDPNKDQISYYHFGINKKNTNYLKQHKDYLSRNEKLYSSFVQKFIFPHPEYDWSSYKRKYNNTNVSEYIKTLWSIEKPGWRNGISLSHLIYPMGLDAIDKESYAEEFIIIVLSDFLTGSDFGNKEDIKLIKRVFEQSYYYDRIISKYETLKRKFHKIDYFEQDFNYYDRLKKETTSIGFLGYKVTPNSGKIKPEDTWLSYDSDIVITQKAYESIDFELSPQSLKFSHNSLLSVDKVILTITDKHENILENVDVNYSVTYDKNLVPIYKFSKKNIALKTAKSFALANEKGADSLNINYSFYTKYQLYTGSFLNTVFKTPKRTIILNAESFIAKPKQKNYTLMSFLLILPLMIILGFFIWLGKPKGFTLNCSKFSDSLETLKNDDGLSRLLTGYLPFSTNGRGYFTNENLVTGNLKYRKNALFQWKSLKIRAELFIDKKPENIDIYLKRGLNTTERAYPQEPLIVATKDGAFNFYTCYESNDPNFKLDSPEEIKVHIHVKTRKRILFISFKNETDLEIHFQIGPELGNTWVGIDPGTTGTCIAVSNSPGTIHIGKEIKTNKQIMPSVLSFNPDREFKNAKFPHFETEGIDSFFRFGSAAIQRPDKDLKFQSVKKLIGYKDAKKIPFNDKDVTLTGRKLTALLINGAFRGMRKTVENQGITFDTNEDFNPQRAVVAVPNNFTITKIMDMIGAFDYVLNEQENKKRFKEVRYIFEAEAIAFYYLANRKKYTDDELKQENILIFDMGGATINTSVITLKPLTDEKGQTVYDSNIQGKLGYSIGGDTIDYVLLKICYEESGSSTSLHNYLKPAFNKNANLSLKNKLKQFALSLKMEIIKNNQEKKNYILSTAQLNNIIRNELSITAGLDSSNSLVKLFNNEHIEQEIAAIELNLSNKFITQEEYELKMKELKNKPKKLYDHPLFIKYIINNIKSAIDDVVSLANKKIDTIIFSGRSVFFPEIKQTVSRRIGKVKNTVELSFDESKTAVAKGACWYGVAKSGITVNNIKTNGVFGFKHTKTGVKGEEEFVELIPFGKKFNGMKTPKATGKQTVKSNFKFDNHHVEFYQIMGKNAQEIVRRDDMSHKKNKVARIRADQDVIEQYMEVYENDMVDCAIKLVTGKPKKAKNIISDMEITNENEEHYTWYIE</sequence>
<evidence type="ECO:0000313" key="5">
    <source>
        <dbReference type="Proteomes" id="UP001337305"/>
    </source>
</evidence>
<reference evidence="4 5" key="1">
    <citation type="submission" date="2022-09" db="EMBL/GenBank/DDBJ databases">
        <title>Genome sequencing of Flavivirga sp. MEBiC05379.</title>
        <authorList>
            <person name="Oh H.-M."/>
            <person name="Kwon K.K."/>
            <person name="Park M.J."/>
            <person name="Yang S.-H."/>
        </authorList>
    </citation>
    <scope>NUCLEOTIDE SEQUENCE [LARGE SCALE GENOMIC DNA]</scope>
    <source>
        <strain evidence="4 5">MEBiC05379</strain>
    </source>
</reference>
<dbReference type="Gene3D" id="3.30.420.40">
    <property type="match status" value="2"/>
</dbReference>
<dbReference type="Pfam" id="PF00012">
    <property type="entry name" value="HSP70"/>
    <property type="match status" value="1"/>
</dbReference>
<evidence type="ECO:0000256" key="3">
    <source>
        <dbReference type="SAM" id="Phobius"/>
    </source>
</evidence>
<protein>
    <submittedName>
        <fullName evidence="4">Hsp70 family protein</fullName>
    </submittedName>
</protein>
<keyword evidence="3" id="KW-0812">Transmembrane</keyword>
<accession>A0ABU7XZR3</accession>
<keyword evidence="3" id="KW-0472">Membrane</keyword>
<organism evidence="4 5">
    <name type="scientific">Flavivirga spongiicola</name>
    <dbReference type="NCBI Taxonomy" id="421621"/>
    <lineage>
        <taxon>Bacteria</taxon>
        <taxon>Pseudomonadati</taxon>
        <taxon>Bacteroidota</taxon>
        <taxon>Flavobacteriia</taxon>
        <taxon>Flavobacteriales</taxon>
        <taxon>Flavobacteriaceae</taxon>
        <taxon>Flavivirga</taxon>
    </lineage>
</organism>
<feature type="transmembrane region" description="Helical" evidence="3">
    <location>
        <begin position="416"/>
        <end position="437"/>
    </location>
</feature>
<keyword evidence="5" id="KW-1185">Reference proteome</keyword>
<evidence type="ECO:0000313" key="4">
    <source>
        <dbReference type="EMBL" id="MEF3835886.1"/>
    </source>
</evidence>
<dbReference type="InterPro" id="IPR013126">
    <property type="entry name" value="Hsp_70_fam"/>
</dbReference>